<evidence type="ECO:0000256" key="3">
    <source>
        <dbReference type="ARBA" id="ARBA00022723"/>
    </source>
</evidence>
<organism evidence="7 8">
    <name type="scientific">Taxus chinensis</name>
    <name type="common">Chinese yew</name>
    <name type="synonym">Taxus wallichiana var. chinensis</name>
    <dbReference type="NCBI Taxonomy" id="29808"/>
    <lineage>
        <taxon>Eukaryota</taxon>
        <taxon>Viridiplantae</taxon>
        <taxon>Streptophyta</taxon>
        <taxon>Embryophyta</taxon>
        <taxon>Tracheophyta</taxon>
        <taxon>Spermatophyta</taxon>
        <taxon>Pinopsida</taxon>
        <taxon>Pinidae</taxon>
        <taxon>Conifers II</taxon>
        <taxon>Cupressales</taxon>
        <taxon>Taxaceae</taxon>
        <taxon>Taxus</taxon>
    </lineage>
</organism>
<dbReference type="GO" id="GO:0016491">
    <property type="term" value="F:oxidoreductase activity"/>
    <property type="evidence" value="ECO:0007669"/>
    <property type="project" value="UniProtKB-KW"/>
</dbReference>
<keyword evidence="8" id="KW-1185">Reference proteome</keyword>
<protein>
    <recommendedName>
        <fullName evidence="6">Alcohol dehydrogenase-like N-terminal domain-containing protein</fullName>
    </recommendedName>
</protein>
<evidence type="ECO:0000313" key="8">
    <source>
        <dbReference type="Proteomes" id="UP000824469"/>
    </source>
</evidence>
<keyword evidence="4" id="KW-0862">Zinc</keyword>
<dbReference type="AlphaFoldDB" id="A0AA38C456"/>
<evidence type="ECO:0000256" key="2">
    <source>
        <dbReference type="ARBA" id="ARBA00008072"/>
    </source>
</evidence>
<dbReference type="InterPro" id="IPR013154">
    <property type="entry name" value="ADH-like_N"/>
</dbReference>
<keyword evidence="3" id="KW-0479">Metal-binding</keyword>
<dbReference type="Proteomes" id="UP000824469">
    <property type="component" value="Unassembled WGS sequence"/>
</dbReference>
<dbReference type="Pfam" id="PF08240">
    <property type="entry name" value="ADH_N"/>
    <property type="match status" value="1"/>
</dbReference>
<keyword evidence="5" id="KW-0560">Oxidoreductase</keyword>
<evidence type="ECO:0000259" key="6">
    <source>
        <dbReference type="Pfam" id="PF08240"/>
    </source>
</evidence>
<name>A0AA38C456_TAXCH</name>
<comment type="caution">
    <text evidence="7">The sequence shown here is derived from an EMBL/GenBank/DDBJ whole genome shotgun (WGS) entry which is preliminary data.</text>
</comment>
<reference evidence="7 8" key="1">
    <citation type="journal article" date="2021" name="Nat. Plants">
        <title>The Taxus genome provides insights into paclitaxel biosynthesis.</title>
        <authorList>
            <person name="Xiong X."/>
            <person name="Gou J."/>
            <person name="Liao Q."/>
            <person name="Li Y."/>
            <person name="Zhou Q."/>
            <person name="Bi G."/>
            <person name="Li C."/>
            <person name="Du R."/>
            <person name="Wang X."/>
            <person name="Sun T."/>
            <person name="Guo L."/>
            <person name="Liang H."/>
            <person name="Lu P."/>
            <person name="Wu Y."/>
            <person name="Zhang Z."/>
            <person name="Ro D.K."/>
            <person name="Shang Y."/>
            <person name="Huang S."/>
            <person name="Yan J."/>
        </authorList>
    </citation>
    <scope>NUCLEOTIDE SEQUENCE [LARGE SCALE GENOMIC DNA]</scope>
    <source>
        <strain evidence="7">Ta-2019</strain>
    </source>
</reference>
<dbReference type="Gene3D" id="3.90.180.10">
    <property type="entry name" value="Medium-chain alcohol dehydrogenases, catalytic domain"/>
    <property type="match status" value="1"/>
</dbReference>
<comment type="similarity">
    <text evidence="2">Belongs to the zinc-containing alcohol dehydrogenase family.</text>
</comment>
<dbReference type="PANTHER" id="PTHR43350">
    <property type="entry name" value="NAD-DEPENDENT ALCOHOL DEHYDROGENASE"/>
    <property type="match status" value="1"/>
</dbReference>
<comment type="cofactor">
    <cofactor evidence="1">
        <name>Zn(2+)</name>
        <dbReference type="ChEBI" id="CHEBI:29105"/>
    </cofactor>
</comment>
<proteinExistence type="inferred from homology"/>
<feature type="domain" description="Alcohol dehydrogenase-like N-terminal" evidence="6">
    <location>
        <begin position="81"/>
        <end position="130"/>
    </location>
</feature>
<dbReference type="SUPFAM" id="SSF50129">
    <property type="entry name" value="GroES-like"/>
    <property type="match status" value="1"/>
</dbReference>
<dbReference type="InterPro" id="IPR011032">
    <property type="entry name" value="GroES-like_sf"/>
</dbReference>
<dbReference type="PANTHER" id="PTHR43350:SF2">
    <property type="entry name" value="GROES-LIKE ZINC-BINDING ALCOHOL DEHYDROGENASE FAMILY PROTEIN"/>
    <property type="match status" value="1"/>
</dbReference>
<feature type="non-terminal residue" evidence="7">
    <location>
        <position position="134"/>
    </location>
</feature>
<dbReference type="GO" id="GO:0046872">
    <property type="term" value="F:metal ion binding"/>
    <property type="evidence" value="ECO:0007669"/>
    <property type="project" value="UniProtKB-KW"/>
</dbReference>
<evidence type="ECO:0000256" key="4">
    <source>
        <dbReference type="ARBA" id="ARBA00022833"/>
    </source>
</evidence>
<evidence type="ECO:0000313" key="7">
    <source>
        <dbReference type="EMBL" id="KAH9292246.1"/>
    </source>
</evidence>
<accession>A0AA38C456</accession>
<sequence length="134" mass="14304">MSNFSRFLPTLRRALGAIVNANANVNASRSCDRFLSSAAHNVGEASGYHLGNGASSMKAAVLWETGKPMTFEDFHMPRPKAGEVLIKTKACGVCHSDLHIMKGDLAFAKPCVVGHEITGEVVEHGAHTDSVTIK</sequence>
<dbReference type="EMBL" id="JAHRHJ020003210">
    <property type="protein sequence ID" value="KAH9292246.1"/>
    <property type="molecule type" value="Genomic_DNA"/>
</dbReference>
<evidence type="ECO:0000256" key="5">
    <source>
        <dbReference type="ARBA" id="ARBA00023002"/>
    </source>
</evidence>
<evidence type="ECO:0000256" key="1">
    <source>
        <dbReference type="ARBA" id="ARBA00001947"/>
    </source>
</evidence>
<gene>
    <name evidence="7" type="ORF">KI387_042563</name>
</gene>